<reference evidence="1 2" key="1">
    <citation type="journal article" date="2012" name="J. Bacteriol.">
        <title>Genome Sequence of Extracellular-Protease-Producing Alishewanella jeotgali Isolated from Traditional Korean Fermented Seafood.</title>
        <authorList>
            <person name="Jung J."/>
            <person name="Chun J."/>
            <person name="Park W."/>
        </authorList>
    </citation>
    <scope>NUCLEOTIDE SEQUENCE [LARGE SCALE GENOMIC DNA]</scope>
    <source>
        <strain evidence="1 2">KCTC 22429</strain>
    </source>
</reference>
<sequence length="164" mass="17960">MFRHNPVLNLFTSLILAFSFMVLPVAASQLETMEYRGAAVTAHKGPTADFPAEFMDKLLCEGGQSGPSKNAGCVQLNSDGSGTWENDAGPGQRMPPAPVSWFIVTNSEGVPLKNDGAERKTWQVIFRFEQGDRYNPQGSLYAVAATLVLSPQKRVIVHSKYRDL</sequence>
<evidence type="ECO:0000313" key="2">
    <source>
        <dbReference type="Proteomes" id="UP000012046"/>
    </source>
</evidence>
<dbReference type="EMBL" id="AHTH01000037">
    <property type="protein sequence ID" value="EHR40533.1"/>
    <property type="molecule type" value="Genomic_DNA"/>
</dbReference>
<accession>H3ZFP9</accession>
<comment type="caution">
    <text evidence="1">The sequence shown here is derived from an EMBL/GenBank/DDBJ whole genome shotgun (WGS) entry which is preliminary data.</text>
</comment>
<organism evidence="1 2">
    <name type="scientific">Alishewanella jeotgali KCTC 22429</name>
    <dbReference type="NCBI Taxonomy" id="1129374"/>
    <lineage>
        <taxon>Bacteria</taxon>
        <taxon>Pseudomonadati</taxon>
        <taxon>Pseudomonadota</taxon>
        <taxon>Gammaproteobacteria</taxon>
        <taxon>Alteromonadales</taxon>
        <taxon>Alteromonadaceae</taxon>
        <taxon>Alishewanella</taxon>
    </lineage>
</organism>
<name>H3ZFP9_9ALTE</name>
<evidence type="ECO:0000313" key="1">
    <source>
        <dbReference type="EMBL" id="EHR40533.1"/>
    </source>
</evidence>
<keyword evidence="2" id="KW-1185">Reference proteome</keyword>
<dbReference type="PATRIC" id="fig|1129374.4.peg.2122"/>
<dbReference type="Proteomes" id="UP000012046">
    <property type="component" value="Unassembled WGS sequence"/>
</dbReference>
<protein>
    <submittedName>
        <fullName evidence="1">Uncharacterized protein</fullName>
    </submittedName>
</protein>
<proteinExistence type="predicted"/>
<dbReference type="AlphaFoldDB" id="H3ZFP9"/>
<gene>
    <name evidence="1" type="ORF">AJE_10709</name>
</gene>